<sequence>MKAGIIKFIEGERPSRQSIVVRVTRRSSILRATHSVERKEEKIREIERTWAMRERKSKGNNELVARVNGINRKDGLSEIQYILSFIILRDVIYSTAINPSSTCPTQMPPIADIGMIYELSPAEGTERFNYDDTAVKYFSGYDLANHSCLIEVSADNVQNTAHILDTKKASMFDRDQIAPQRWLARYLYGNRLDTPTRTSIGVAENNDNREAPSRALSLFSRAGVFTSEWYDAPREKEHDPREGHNQLTSTYGVLEPANCDCSLCRVKYCALDSNIFHLKNV</sequence>
<reference evidence="1 2" key="1">
    <citation type="journal article" date="2019" name="Philos. Trans. R. Soc. Lond., B, Biol. Sci.">
        <title>Ant behaviour and brain gene expression of defending hosts depend on the ecological success of the intruding social parasite.</title>
        <authorList>
            <person name="Kaur R."/>
            <person name="Stoldt M."/>
            <person name="Jongepier E."/>
            <person name="Feldmeyer B."/>
            <person name="Menzel F."/>
            <person name="Bornberg-Bauer E."/>
            <person name="Foitzik S."/>
        </authorList>
    </citation>
    <scope>NUCLEOTIDE SEQUENCE [LARGE SCALE GENOMIC DNA]</scope>
    <source>
        <tissue evidence="1">Whole body</tissue>
    </source>
</reference>
<organism evidence="1 2">
    <name type="scientific">Temnothorax longispinosus</name>
    <dbReference type="NCBI Taxonomy" id="300112"/>
    <lineage>
        <taxon>Eukaryota</taxon>
        <taxon>Metazoa</taxon>
        <taxon>Ecdysozoa</taxon>
        <taxon>Arthropoda</taxon>
        <taxon>Hexapoda</taxon>
        <taxon>Insecta</taxon>
        <taxon>Pterygota</taxon>
        <taxon>Neoptera</taxon>
        <taxon>Endopterygota</taxon>
        <taxon>Hymenoptera</taxon>
        <taxon>Apocrita</taxon>
        <taxon>Aculeata</taxon>
        <taxon>Formicoidea</taxon>
        <taxon>Formicidae</taxon>
        <taxon>Myrmicinae</taxon>
        <taxon>Temnothorax</taxon>
    </lineage>
</organism>
<dbReference type="Proteomes" id="UP000310200">
    <property type="component" value="Unassembled WGS sequence"/>
</dbReference>
<evidence type="ECO:0000313" key="1">
    <source>
        <dbReference type="EMBL" id="TGZ48939.1"/>
    </source>
</evidence>
<accession>A0A4S2KLQ9</accession>
<protein>
    <submittedName>
        <fullName evidence="1">Uncharacterized protein</fullName>
    </submittedName>
</protein>
<keyword evidence="2" id="KW-1185">Reference proteome</keyword>
<evidence type="ECO:0000313" key="2">
    <source>
        <dbReference type="Proteomes" id="UP000310200"/>
    </source>
</evidence>
<dbReference type="EMBL" id="QBLH01002286">
    <property type="protein sequence ID" value="TGZ48939.1"/>
    <property type="molecule type" value="Genomic_DNA"/>
</dbReference>
<proteinExistence type="predicted"/>
<dbReference type="AlphaFoldDB" id="A0A4S2KLQ9"/>
<name>A0A4S2KLQ9_9HYME</name>
<gene>
    <name evidence="1" type="ORF">DBV15_03419</name>
</gene>
<comment type="caution">
    <text evidence="1">The sequence shown here is derived from an EMBL/GenBank/DDBJ whole genome shotgun (WGS) entry which is preliminary data.</text>
</comment>